<dbReference type="SUPFAM" id="SSF51294">
    <property type="entry name" value="Hedgehog/intein (Hint) domain"/>
    <property type="match status" value="1"/>
</dbReference>
<dbReference type="RefSeq" id="WP_065994799.1">
    <property type="nucleotide sequence ID" value="NZ_CP029389.2"/>
</dbReference>
<dbReference type="Gene3D" id="3.40.50.300">
    <property type="entry name" value="P-loop containing nucleotide triphosphate hydrolases"/>
    <property type="match status" value="1"/>
</dbReference>
<dbReference type="EMBL" id="CP029389">
    <property type="protein sequence ID" value="AWL27133.1"/>
    <property type="molecule type" value="Genomic_DNA"/>
</dbReference>
<keyword evidence="1" id="KW-0614">Plasmid</keyword>
<dbReference type="Gene3D" id="2.170.16.10">
    <property type="entry name" value="Hedgehog/Intein (Hint) domain"/>
    <property type="match status" value="1"/>
</dbReference>
<name>A0A2S2F844_9GAMM</name>
<reference evidence="1" key="1">
    <citation type="submission" date="2019-08" db="EMBL/GenBank/DDBJ databases">
        <title>The complete genome of Acinetobacter defluvii strain WCHAD010030.</title>
        <authorList>
            <person name="Hu Y."/>
            <person name="Qin J."/>
            <person name="Feng Y."/>
            <person name="Zong Z."/>
        </authorList>
    </citation>
    <scope>NUCLEOTIDE SEQUENCE</scope>
    <source>
        <strain evidence="1">WCHA30</strain>
        <plasmid evidence="1">p1_010030</plasmid>
    </source>
</reference>
<organism evidence="1 2">
    <name type="scientific">Acinetobacter defluvii</name>
    <dbReference type="NCBI Taxonomy" id="1871111"/>
    <lineage>
        <taxon>Bacteria</taxon>
        <taxon>Pseudomonadati</taxon>
        <taxon>Pseudomonadota</taxon>
        <taxon>Gammaproteobacteria</taxon>
        <taxon>Moraxellales</taxon>
        <taxon>Moraxellaceae</taxon>
        <taxon>Acinetobacter</taxon>
    </lineage>
</organism>
<dbReference type="InterPro" id="IPR036844">
    <property type="entry name" value="Hint_dom_sf"/>
</dbReference>
<dbReference type="Proteomes" id="UP000245977">
    <property type="component" value="Plasmid p1_010030"/>
</dbReference>
<protein>
    <submittedName>
        <fullName evidence="1">Terminase</fullName>
    </submittedName>
</protein>
<proteinExistence type="predicted"/>
<dbReference type="KEGG" id="adv:DJ533_00165"/>
<gene>
    <name evidence="1" type="ORF">DJ533_00165</name>
</gene>
<dbReference type="AlphaFoldDB" id="A0A2S2F844"/>
<dbReference type="InterPro" id="IPR027417">
    <property type="entry name" value="P-loop_NTPase"/>
</dbReference>
<evidence type="ECO:0000313" key="2">
    <source>
        <dbReference type="Proteomes" id="UP000245977"/>
    </source>
</evidence>
<dbReference type="OrthoDB" id="9775154at2"/>
<evidence type="ECO:0000313" key="1">
    <source>
        <dbReference type="EMBL" id="AWL27133.1"/>
    </source>
</evidence>
<geneLocation type="plasmid" evidence="1 2">
    <name>p1_010030</name>
</geneLocation>
<keyword evidence="2" id="KW-1185">Reference proteome</keyword>
<sequence length="660" mass="75162">MLKSLNDLPEWHAACKRYRYNLSRFAIEALGMDITWQQDELYNSIAVPGSRTSVSSGHGCFGYGTLIKMHDGSFKAVQDIDTDDILMGEDNFSPRVVLYPLKGIERLYKFTYTNGKHHIFNASHILCLMDEIGCTLTATVSEYLKWKRKKQRRYTLYKWSKYGYERVYLKSVKSIGKGDYYGFELENSHKFLGEDDIVLHNTGKTRSAGVTALWHLLFFPHSIMLFTAPQIDQLRKLVWKEIEICKDLLKKGRLAWIADYVEVLAETVYIKGCKKTWHVFAKTAPANKPTNLAGLHGDNYMVWCDEAAGIANEVFDVLIGALTHKDNRMCMTSQPARPSGFFFDSHHKLSKAAGGVWNALVFNSELSPIVSIEKLKEAILQYGSRDDPQYMIRIRGLFPDLAGEFLITHKYARQAWLGKSLDEKDKHKDYGYFMSVDVGGGVGRDDSSIVIAKVWGNQHYGPRARRVEITRIPLCKNNDNIHELTAIINECMIQYPNITLLLDANGAGAGLAQHLKSIGIYYKPIFWGGQCFSTKARKEYVNKRAQAYVCLSRAVASNRFKIRTMYLKAKAEEQLTRIPYTFDDQARFKILSKEDMRRKGIKSPDLVDTFAFMFMDGTVYSPANDCFSSDEDMQGFGESSPDMDKKADLERAKKLADLYA</sequence>
<dbReference type="STRING" id="1871111.GCA_001704615_00918"/>
<dbReference type="Gene3D" id="3.30.420.240">
    <property type="match status" value="1"/>
</dbReference>
<accession>A0A2S2F844</accession>